<gene>
    <name evidence="3" type="ORF">E5225_07750</name>
</gene>
<dbReference type="NCBIfam" id="NF041681">
    <property type="entry name" value="HGxxPAAW"/>
    <property type="match status" value="1"/>
</dbReference>
<keyword evidence="2" id="KW-0812">Transmembrane</keyword>
<dbReference type="KEGG" id="celz:E5225_07750"/>
<evidence type="ECO:0000256" key="2">
    <source>
        <dbReference type="SAM" id="Phobius"/>
    </source>
</evidence>
<evidence type="ECO:0000313" key="3">
    <source>
        <dbReference type="EMBL" id="QCB93468.1"/>
    </source>
</evidence>
<organism evidence="3 4">
    <name type="scientific">Cellulomonas shaoxiangyii</name>
    <dbReference type="NCBI Taxonomy" id="2566013"/>
    <lineage>
        <taxon>Bacteria</taxon>
        <taxon>Bacillati</taxon>
        <taxon>Actinomycetota</taxon>
        <taxon>Actinomycetes</taxon>
        <taxon>Micrococcales</taxon>
        <taxon>Cellulomonadaceae</taxon>
        <taxon>Cellulomonas</taxon>
    </lineage>
</organism>
<feature type="region of interest" description="Disordered" evidence="1">
    <location>
        <begin position="1"/>
        <end position="30"/>
    </location>
</feature>
<name>A0A4P7SIK1_9CELL</name>
<keyword evidence="2" id="KW-0472">Membrane</keyword>
<evidence type="ECO:0000256" key="1">
    <source>
        <dbReference type="SAM" id="MobiDB-lite"/>
    </source>
</evidence>
<feature type="transmembrane region" description="Helical" evidence="2">
    <location>
        <begin position="43"/>
        <end position="76"/>
    </location>
</feature>
<reference evidence="3 4" key="1">
    <citation type="submission" date="2019-04" db="EMBL/GenBank/DDBJ databases">
        <title>Isolation and identification of Cellulomonas shaoxiangyii sp. Nov. isolated from feces of the Tibetan antelopes (Pantholops hodgsonii) in the Qinghai-Tibet plateau of China.</title>
        <authorList>
            <person name="Tian Z."/>
        </authorList>
    </citation>
    <scope>NUCLEOTIDE SEQUENCE [LARGE SCALE GENOMIC DNA]</scope>
    <source>
        <strain evidence="3 4">Z28</strain>
    </source>
</reference>
<evidence type="ECO:0000313" key="4">
    <source>
        <dbReference type="Proteomes" id="UP000296469"/>
    </source>
</evidence>
<dbReference type="AlphaFoldDB" id="A0A4P7SIK1"/>
<dbReference type="RefSeq" id="WP_135971739.1">
    <property type="nucleotide sequence ID" value="NZ_CP039291.1"/>
</dbReference>
<dbReference type="OrthoDB" id="5149710at2"/>
<keyword evidence="2" id="KW-1133">Transmembrane helix</keyword>
<dbReference type="Proteomes" id="UP000296469">
    <property type="component" value="Chromosome"/>
</dbReference>
<sequence length="101" mass="10696">MADHSLAHRAQHQVPTETVHLPPTTPPTNHGKTVAAWTTTWTVVLGAIVAALGVAFAVVWLFWVGVGVMVLGIVLGKVLQVLGYGQGGDATRAREKRRGGH</sequence>
<proteinExistence type="predicted"/>
<evidence type="ECO:0008006" key="5">
    <source>
        <dbReference type="Google" id="ProtNLM"/>
    </source>
</evidence>
<accession>A0A4P7SIK1</accession>
<keyword evidence="4" id="KW-1185">Reference proteome</keyword>
<dbReference type="EMBL" id="CP039291">
    <property type="protein sequence ID" value="QCB93468.1"/>
    <property type="molecule type" value="Genomic_DNA"/>
</dbReference>
<protein>
    <recommendedName>
        <fullName evidence="5">DUF3040 domain-containing protein</fullName>
    </recommendedName>
</protein>